<accession>A0A136Q444</accession>
<name>A0A136Q444_9FIRM</name>
<evidence type="ECO:0000256" key="1">
    <source>
        <dbReference type="ARBA" id="ARBA00004496"/>
    </source>
</evidence>
<dbReference type="GO" id="GO:0006302">
    <property type="term" value="P:double-strand break repair"/>
    <property type="evidence" value="ECO:0007669"/>
    <property type="project" value="TreeGrafter"/>
</dbReference>
<keyword evidence="5 12" id="KW-0235">DNA replication</keyword>
<comment type="caution">
    <text evidence="15">The sequence shown here is derived from an EMBL/GenBank/DDBJ whole genome shotgun (WGS) entry which is preliminary data.</text>
</comment>
<evidence type="ECO:0000256" key="4">
    <source>
        <dbReference type="ARBA" id="ARBA00022490"/>
    </source>
</evidence>
<dbReference type="GO" id="GO:0003697">
    <property type="term" value="F:single-stranded DNA binding"/>
    <property type="evidence" value="ECO:0007669"/>
    <property type="project" value="UniProtKB-UniRule"/>
</dbReference>
<dbReference type="PROSITE" id="PS00618">
    <property type="entry name" value="RECF_2"/>
    <property type="match status" value="1"/>
</dbReference>
<evidence type="ECO:0000256" key="10">
    <source>
        <dbReference type="ARBA" id="ARBA00023204"/>
    </source>
</evidence>
<keyword evidence="9 12" id="KW-0238">DNA-binding</keyword>
<dbReference type="PANTHER" id="PTHR32182">
    <property type="entry name" value="DNA REPLICATION AND REPAIR PROTEIN RECF"/>
    <property type="match status" value="1"/>
</dbReference>
<comment type="similarity">
    <text evidence="2 12 13">Belongs to the RecF family.</text>
</comment>
<dbReference type="Gene3D" id="3.40.50.300">
    <property type="entry name" value="P-loop containing nucleotide triphosphate hydrolases"/>
    <property type="match status" value="1"/>
</dbReference>
<dbReference type="InterPro" id="IPR042174">
    <property type="entry name" value="RecF_2"/>
</dbReference>
<evidence type="ECO:0000256" key="2">
    <source>
        <dbReference type="ARBA" id="ARBA00008016"/>
    </source>
</evidence>
<evidence type="ECO:0000256" key="3">
    <source>
        <dbReference type="ARBA" id="ARBA00020170"/>
    </source>
</evidence>
<dbReference type="OrthoDB" id="9803889at2"/>
<dbReference type="STRING" id="626937.HMPREF3293_01677"/>
<organism evidence="15 16">
    <name type="scientific">Christensenella minuta</name>
    <dbReference type="NCBI Taxonomy" id="626937"/>
    <lineage>
        <taxon>Bacteria</taxon>
        <taxon>Bacillati</taxon>
        <taxon>Bacillota</taxon>
        <taxon>Clostridia</taxon>
        <taxon>Christensenellales</taxon>
        <taxon>Christensenellaceae</taxon>
        <taxon>Christensenella</taxon>
    </lineage>
</organism>
<sequence length="359" mass="40526">MYLTRLKLIHFRNYEQLNHSFYPGVNVLYGRNAQGKTNILEAIHICGNGKSFRVNADSKTVMEGKEGAYLFAEYVESMDRSVEVLIGRDRKKSLKIDGIPAKNLKELLGNLFVVVFSPEDMKMAKEAPSLRRGFLDGEISKIRPSYVDALKNYTKIIAQKNAALRRRENRDTGAVIDAYNAQLAGYIRIILKNRKSYVNKLGEYVRETHRAISGGTEEISIVYKETVPETGIAETLKKLRERELFEGSCTAGPHRDDLEILLNGKDIRVFASQGQLRTLMLAVKTACLKILEESTGHTPVLLLDDVFSELDQTRKKNLLRTLKGIQTFITTADDADAKLLARAHLFYVENGTVRERQPG</sequence>
<dbReference type="PANTHER" id="PTHR32182:SF0">
    <property type="entry name" value="DNA REPLICATION AND REPAIR PROTEIN RECF"/>
    <property type="match status" value="1"/>
</dbReference>
<feature type="binding site" evidence="12">
    <location>
        <begin position="30"/>
        <end position="37"/>
    </location>
    <ligand>
        <name>ATP</name>
        <dbReference type="ChEBI" id="CHEBI:30616"/>
    </ligand>
</feature>
<evidence type="ECO:0000313" key="15">
    <source>
        <dbReference type="EMBL" id="KXK65463.1"/>
    </source>
</evidence>
<dbReference type="GO" id="GO:0005524">
    <property type="term" value="F:ATP binding"/>
    <property type="evidence" value="ECO:0007669"/>
    <property type="project" value="UniProtKB-UniRule"/>
</dbReference>
<dbReference type="GO" id="GO:0009432">
    <property type="term" value="P:SOS response"/>
    <property type="evidence" value="ECO:0007669"/>
    <property type="project" value="UniProtKB-UniRule"/>
</dbReference>
<dbReference type="AlphaFoldDB" id="A0A136Q444"/>
<evidence type="ECO:0000256" key="6">
    <source>
        <dbReference type="ARBA" id="ARBA00022741"/>
    </source>
</evidence>
<dbReference type="InterPro" id="IPR027417">
    <property type="entry name" value="P-loop_NTPase"/>
</dbReference>
<keyword evidence="16" id="KW-1185">Reference proteome</keyword>
<dbReference type="NCBIfam" id="TIGR00611">
    <property type="entry name" value="recf"/>
    <property type="match status" value="1"/>
</dbReference>
<dbReference type="GO" id="GO:0005737">
    <property type="term" value="C:cytoplasm"/>
    <property type="evidence" value="ECO:0007669"/>
    <property type="project" value="UniProtKB-SubCell"/>
</dbReference>
<dbReference type="Pfam" id="PF02463">
    <property type="entry name" value="SMC_N"/>
    <property type="match status" value="1"/>
</dbReference>
<gene>
    <name evidence="12" type="primary">recF</name>
    <name evidence="15" type="ORF">HMPREF3293_01677</name>
</gene>
<proteinExistence type="inferred from homology"/>
<evidence type="ECO:0000256" key="8">
    <source>
        <dbReference type="ARBA" id="ARBA00022840"/>
    </source>
</evidence>
<keyword evidence="8 12" id="KW-0067">ATP-binding</keyword>
<dbReference type="GO" id="GO:0000731">
    <property type="term" value="P:DNA synthesis involved in DNA repair"/>
    <property type="evidence" value="ECO:0007669"/>
    <property type="project" value="TreeGrafter"/>
</dbReference>
<evidence type="ECO:0000256" key="12">
    <source>
        <dbReference type="HAMAP-Rule" id="MF_00365"/>
    </source>
</evidence>
<keyword evidence="6 12" id="KW-0547">Nucleotide-binding</keyword>
<keyword evidence="4 12" id="KW-0963">Cytoplasm</keyword>
<evidence type="ECO:0000256" key="5">
    <source>
        <dbReference type="ARBA" id="ARBA00022705"/>
    </source>
</evidence>
<dbReference type="InterPro" id="IPR018078">
    <property type="entry name" value="DNA-binding_RecF_CS"/>
</dbReference>
<keyword evidence="11 12" id="KW-0742">SOS response</keyword>
<comment type="function">
    <text evidence="12 13">The RecF protein is involved in DNA metabolism; it is required for DNA replication and normal SOS inducibility. RecF binds preferentially to single-stranded, linear DNA. It also seems to bind ATP.</text>
</comment>
<evidence type="ECO:0000256" key="7">
    <source>
        <dbReference type="ARBA" id="ARBA00022763"/>
    </source>
</evidence>
<comment type="subcellular location">
    <subcellularLocation>
        <location evidence="1 12 13">Cytoplasm</location>
    </subcellularLocation>
</comment>
<dbReference type="RefSeq" id="WP_066519756.1">
    <property type="nucleotide sequence ID" value="NZ_CABMOF010000002.1"/>
</dbReference>
<reference evidence="15 16" key="1">
    <citation type="submission" date="2016-02" db="EMBL/GenBank/DDBJ databases">
        <authorList>
            <person name="Wen L."/>
            <person name="He K."/>
            <person name="Yang H."/>
        </authorList>
    </citation>
    <scope>NUCLEOTIDE SEQUENCE [LARGE SCALE GENOMIC DNA]</scope>
    <source>
        <strain evidence="15 16">DSM 22607</strain>
    </source>
</reference>
<keyword evidence="10 12" id="KW-0234">DNA repair</keyword>
<dbReference type="SUPFAM" id="SSF52540">
    <property type="entry name" value="P-loop containing nucleoside triphosphate hydrolases"/>
    <property type="match status" value="1"/>
</dbReference>
<feature type="domain" description="RecF/RecN/SMC N-terminal" evidence="14">
    <location>
        <begin position="2"/>
        <end position="333"/>
    </location>
</feature>
<evidence type="ECO:0000256" key="9">
    <source>
        <dbReference type="ARBA" id="ARBA00023125"/>
    </source>
</evidence>
<evidence type="ECO:0000313" key="16">
    <source>
        <dbReference type="Proteomes" id="UP000070366"/>
    </source>
</evidence>
<evidence type="ECO:0000256" key="11">
    <source>
        <dbReference type="ARBA" id="ARBA00023236"/>
    </source>
</evidence>
<dbReference type="Gene3D" id="1.20.1050.90">
    <property type="entry name" value="RecF/RecN/SMC, N-terminal domain"/>
    <property type="match status" value="1"/>
</dbReference>
<protein>
    <recommendedName>
        <fullName evidence="3 12">DNA replication and repair protein RecF</fullName>
    </recommendedName>
</protein>
<dbReference type="GO" id="GO:0006260">
    <property type="term" value="P:DNA replication"/>
    <property type="evidence" value="ECO:0007669"/>
    <property type="project" value="UniProtKB-UniRule"/>
</dbReference>
<dbReference type="PATRIC" id="fig|626937.4.peg.1658"/>
<keyword evidence="7 12" id="KW-0227">DNA damage</keyword>
<dbReference type="Proteomes" id="UP000070366">
    <property type="component" value="Unassembled WGS sequence"/>
</dbReference>
<dbReference type="InterPro" id="IPR003395">
    <property type="entry name" value="RecF/RecN/SMC_N"/>
</dbReference>
<dbReference type="HAMAP" id="MF_00365">
    <property type="entry name" value="RecF"/>
    <property type="match status" value="1"/>
</dbReference>
<evidence type="ECO:0000256" key="13">
    <source>
        <dbReference type="RuleBase" id="RU000578"/>
    </source>
</evidence>
<dbReference type="EMBL" id="LSZW01000061">
    <property type="protein sequence ID" value="KXK65463.1"/>
    <property type="molecule type" value="Genomic_DNA"/>
</dbReference>
<dbReference type="KEGG" id="cmiu:B1H56_11175"/>
<evidence type="ECO:0000259" key="14">
    <source>
        <dbReference type="Pfam" id="PF02463"/>
    </source>
</evidence>
<dbReference type="InterPro" id="IPR001238">
    <property type="entry name" value="DNA-binding_RecF"/>
</dbReference>